<evidence type="ECO:0000256" key="5">
    <source>
        <dbReference type="PIRNR" id="PIRNR000183"/>
    </source>
</evidence>
<proteinExistence type="inferred from homology"/>
<comment type="caution">
    <text evidence="8">The sequence shown here is derived from an EMBL/GenBank/DDBJ whole genome shotgun (WGS) entry which is preliminary data.</text>
</comment>
<accession>A0ABQ6IFN3</accession>
<organism evidence="8 9">
    <name type="scientific">Demequina litorisediminis</name>
    <dbReference type="NCBI Taxonomy" id="1849022"/>
    <lineage>
        <taxon>Bacteria</taxon>
        <taxon>Bacillati</taxon>
        <taxon>Actinomycetota</taxon>
        <taxon>Actinomycetes</taxon>
        <taxon>Micrococcales</taxon>
        <taxon>Demequinaceae</taxon>
        <taxon>Demequina</taxon>
    </lineage>
</organism>
<dbReference type="EC" id="1.4.1.1" evidence="3 5"/>
<keyword evidence="4 5" id="KW-0560">Oxidoreductase</keyword>
<comment type="pathway">
    <text evidence="1 5">Amino-acid degradation; L-alanine degradation via dehydrogenase pathway; NH(3) and pyruvate from L-alanine: step 1/1.</text>
</comment>
<comment type="catalytic activity">
    <reaction evidence="5">
        <text>L-alanine + NAD(+) + H2O = pyruvate + NH4(+) + NADH + H(+)</text>
        <dbReference type="Rhea" id="RHEA:18405"/>
        <dbReference type="ChEBI" id="CHEBI:15361"/>
        <dbReference type="ChEBI" id="CHEBI:15377"/>
        <dbReference type="ChEBI" id="CHEBI:15378"/>
        <dbReference type="ChEBI" id="CHEBI:28938"/>
        <dbReference type="ChEBI" id="CHEBI:57540"/>
        <dbReference type="ChEBI" id="CHEBI:57945"/>
        <dbReference type="ChEBI" id="CHEBI:57972"/>
        <dbReference type="EC" id="1.4.1.1"/>
    </reaction>
</comment>
<dbReference type="PANTHER" id="PTHR42795">
    <property type="entry name" value="ALANINE DEHYDROGENASE"/>
    <property type="match status" value="1"/>
</dbReference>
<gene>
    <name evidence="8" type="primary">ald</name>
    <name evidence="8" type="ORF">GCM10025876_27790</name>
</gene>
<evidence type="ECO:0000313" key="8">
    <source>
        <dbReference type="EMBL" id="GMA36575.1"/>
    </source>
</evidence>
<keyword evidence="9" id="KW-1185">Reference proteome</keyword>
<dbReference type="SUPFAM" id="SSF52283">
    <property type="entry name" value="Formate/glycerate dehydrogenase catalytic domain-like"/>
    <property type="match status" value="1"/>
</dbReference>
<dbReference type="Proteomes" id="UP001157125">
    <property type="component" value="Unassembled WGS sequence"/>
</dbReference>
<evidence type="ECO:0000256" key="4">
    <source>
        <dbReference type="ARBA" id="ARBA00023002"/>
    </source>
</evidence>
<evidence type="ECO:0000313" key="9">
    <source>
        <dbReference type="Proteomes" id="UP001157125"/>
    </source>
</evidence>
<dbReference type="NCBIfam" id="TIGR00518">
    <property type="entry name" value="alaDH"/>
    <property type="match status" value="1"/>
</dbReference>
<dbReference type="PIRSF" id="PIRSF000183">
    <property type="entry name" value="Alanine_dh"/>
    <property type="match status" value="1"/>
</dbReference>
<dbReference type="EMBL" id="BSUN01000001">
    <property type="protein sequence ID" value="GMA36575.1"/>
    <property type="molecule type" value="Genomic_DNA"/>
</dbReference>
<evidence type="ECO:0000259" key="7">
    <source>
        <dbReference type="SMART" id="SM01003"/>
    </source>
</evidence>
<reference evidence="9" key="1">
    <citation type="journal article" date="2019" name="Int. J. Syst. Evol. Microbiol.">
        <title>The Global Catalogue of Microorganisms (GCM) 10K type strain sequencing project: providing services to taxonomists for standard genome sequencing and annotation.</title>
        <authorList>
            <consortium name="The Broad Institute Genomics Platform"/>
            <consortium name="The Broad Institute Genome Sequencing Center for Infectious Disease"/>
            <person name="Wu L."/>
            <person name="Ma J."/>
        </authorList>
    </citation>
    <scope>NUCLEOTIDE SEQUENCE [LARGE SCALE GENOMIC DNA]</scope>
    <source>
        <strain evidence="9">NBRC 112299</strain>
    </source>
</reference>
<evidence type="ECO:0000256" key="1">
    <source>
        <dbReference type="ARBA" id="ARBA00005206"/>
    </source>
</evidence>
<dbReference type="Pfam" id="PF01262">
    <property type="entry name" value="AlaDh_PNT_C"/>
    <property type="match status" value="1"/>
</dbReference>
<dbReference type="PANTHER" id="PTHR42795:SF1">
    <property type="entry name" value="ALANINE DEHYDROGENASE"/>
    <property type="match status" value="1"/>
</dbReference>
<evidence type="ECO:0000256" key="2">
    <source>
        <dbReference type="ARBA" id="ARBA00005689"/>
    </source>
</evidence>
<dbReference type="SUPFAM" id="SSF51735">
    <property type="entry name" value="NAD(P)-binding Rossmann-fold domains"/>
    <property type="match status" value="1"/>
</dbReference>
<name>A0ABQ6IFN3_9MICO</name>
<dbReference type="SMART" id="SM01003">
    <property type="entry name" value="AlaDh_PNT_N"/>
    <property type="match status" value="1"/>
</dbReference>
<dbReference type="Pfam" id="PF05222">
    <property type="entry name" value="AlaDh_PNT_N"/>
    <property type="match status" value="1"/>
</dbReference>
<dbReference type="SMART" id="SM01002">
    <property type="entry name" value="AlaDh_PNT_C"/>
    <property type="match status" value="1"/>
</dbReference>
<sequence length="370" mass="37622">MRIGVPTEVKNRETRVALTPEGARRLVAAGHDVVVQEGAGAGSFLTDDAYRAAGARIGSRDDAWGAALVLKVKEPVPEEYALLSDNLLFTFLHLAANEPLARALIAAGTTAVSYDTVQEDDGSLPILAPMSAIAGALAVIEGGHHLLSPYGGRGVLLGGAPGVAGARVVVIGAGVAGTAALHQAVVAGADAVVLDLDAARLDAAAQRYGDRVRAVASSPDAIETELADADLVIGAVLVPGRPAPMVVPHRLVERMRPGSVLVDIAIDQGGCFEDSRPTTHDDPVYVVAGSLMYAVANMPGAVGATATAALAHAAAGYVDALAARGRSALENLPALGRGLNVDAGTLRCRAVAQAHPHLPSLPPLREAAGR</sequence>
<dbReference type="InterPro" id="IPR007698">
    <property type="entry name" value="AlaDH/PNT_NAD(H)-bd"/>
</dbReference>
<comment type="similarity">
    <text evidence="2 5">Belongs to the AlaDH/PNT family.</text>
</comment>
<protein>
    <recommendedName>
        <fullName evidence="3 5">Alanine dehydrogenase</fullName>
        <ecNumber evidence="3 5">1.4.1.1</ecNumber>
    </recommendedName>
</protein>
<comment type="function">
    <text evidence="5">Catalyzes the reversible reductive amination of pyruvate to L-alanine.</text>
</comment>
<dbReference type="InterPro" id="IPR008141">
    <property type="entry name" value="Ala_DH"/>
</dbReference>
<evidence type="ECO:0000256" key="3">
    <source>
        <dbReference type="ARBA" id="ARBA00012897"/>
    </source>
</evidence>
<keyword evidence="5" id="KW-0520">NAD</keyword>
<dbReference type="CDD" id="cd05305">
    <property type="entry name" value="L-AlaDH"/>
    <property type="match status" value="1"/>
</dbReference>
<dbReference type="Gene3D" id="3.40.50.720">
    <property type="entry name" value="NAD(P)-binding Rossmann-like Domain"/>
    <property type="match status" value="2"/>
</dbReference>
<dbReference type="InterPro" id="IPR007886">
    <property type="entry name" value="AlaDH/PNT_N"/>
</dbReference>
<dbReference type="RefSeq" id="WP_284328650.1">
    <property type="nucleotide sequence ID" value="NZ_BSUN01000001.1"/>
</dbReference>
<feature type="domain" description="Alanine dehydrogenase/pyridine nucleotide transhydrogenase NAD(H)-binding" evidence="6">
    <location>
        <begin position="146"/>
        <end position="294"/>
    </location>
</feature>
<dbReference type="InterPro" id="IPR036291">
    <property type="entry name" value="NAD(P)-bd_dom_sf"/>
</dbReference>
<feature type="domain" description="Alanine dehydrogenase/pyridine nucleotide transhydrogenase N-terminal" evidence="7">
    <location>
        <begin position="4"/>
        <end position="134"/>
    </location>
</feature>
<evidence type="ECO:0000259" key="6">
    <source>
        <dbReference type="SMART" id="SM01002"/>
    </source>
</evidence>